<evidence type="ECO:0000256" key="8">
    <source>
        <dbReference type="ARBA" id="ARBA00022840"/>
    </source>
</evidence>
<name>L9VY03_9EURY</name>
<comment type="catalytic activity">
    <reaction evidence="1">
        <text>ATP + protein L-histidine = ADP + protein N-phospho-L-histidine.</text>
        <dbReference type="EC" id="2.7.13.3"/>
    </reaction>
</comment>
<dbReference type="PROSITE" id="PS50113">
    <property type="entry name" value="PAC"/>
    <property type="match status" value="1"/>
</dbReference>
<dbReference type="InterPro" id="IPR000700">
    <property type="entry name" value="PAS-assoc_C"/>
</dbReference>
<dbReference type="GO" id="GO:0000155">
    <property type="term" value="F:phosphorelay sensor kinase activity"/>
    <property type="evidence" value="ECO:0007669"/>
    <property type="project" value="InterPro"/>
</dbReference>
<evidence type="ECO:0000256" key="3">
    <source>
        <dbReference type="ARBA" id="ARBA00012438"/>
    </source>
</evidence>
<keyword evidence="4" id="KW-0808">Transferase</keyword>
<feature type="domain" description="PAS" evidence="13">
    <location>
        <begin position="27"/>
        <end position="72"/>
    </location>
</feature>
<dbReference type="SMART" id="SM00091">
    <property type="entry name" value="PAS"/>
    <property type="match status" value="1"/>
</dbReference>
<dbReference type="InterPro" id="IPR000014">
    <property type="entry name" value="PAS"/>
</dbReference>
<keyword evidence="9" id="KW-1133">Transmembrane helix</keyword>
<dbReference type="SUPFAM" id="SSF55785">
    <property type="entry name" value="PYP-like sensor domain (PAS domain)"/>
    <property type="match status" value="1"/>
</dbReference>
<keyword evidence="8" id="KW-0067">ATP-binding</keyword>
<reference evidence="15 16" key="1">
    <citation type="journal article" date="2014" name="PLoS Genet.">
        <title>Phylogenetically driven sequencing of extremely halophilic archaea reveals strategies for static and dynamic osmo-response.</title>
        <authorList>
            <person name="Becker E.A."/>
            <person name="Seitzer P.M."/>
            <person name="Tritt A."/>
            <person name="Larsen D."/>
            <person name="Krusor M."/>
            <person name="Yao A.I."/>
            <person name="Wu D."/>
            <person name="Madern D."/>
            <person name="Eisen J.A."/>
            <person name="Darling A.E."/>
            <person name="Facciotti M.T."/>
        </authorList>
    </citation>
    <scope>NUCLEOTIDE SEQUENCE [LARGE SCALE GENOMIC DNA]</scope>
    <source>
        <strain evidence="15 16">GA33</strain>
    </source>
</reference>
<evidence type="ECO:0000256" key="5">
    <source>
        <dbReference type="ARBA" id="ARBA00022692"/>
    </source>
</evidence>
<dbReference type="PROSITE" id="PS50112">
    <property type="entry name" value="PAS"/>
    <property type="match status" value="1"/>
</dbReference>
<dbReference type="GO" id="GO:0007234">
    <property type="term" value="P:osmosensory signaling via phosphorelay pathway"/>
    <property type="evidence" value="ECO:0007669"/>
    <property type="project" value="TreeGrafter"/>
</dbReference>
<evidence type="ECO:0000256" key="2">
    <source>
        <dbReference type="ARBA" id="ARBA00004141"/>
    </source>
</evidence>
<keyword evidence="6" id="KW-0547">Nucleotide-binding</keyword>
<organism evidence="15 16">
    <name type="scientific">Natronorubrum tibetense GA33</name>
    <dbReference type="NCBI Taxonomy" id="1114856"/>
    <lineage>
        <taxon>Archaea</taxon>
        <taxon>Methanobacteriati</taxon>
        <taxon>Methanobacteriota</taxon>
        <taxon>Stenosarchaea group</taxon>
        <taxon>Halobacteria</taxon>
        <taxon>Halobacteriales</taxon>
        <taxon>Natrialbaceae</taxon>
        <taxon>Natronorubrum</taxon>
    </lineage>
</organism>
<dbReference type="EC" id="2.7.13.3" evidence="3"/>
<dbReference type="SUPFAM" id="SSF47384">
    <property type="entry name" value="Homodimeric domain of signal transducing histidine kinase"/>
    <property type="match status" value="1"/>
</dbReference>
<dbReference type="STRING" id="1114856.GCA_000383975_02203"/>
<keyword evidence="11" id="KW-0472">Membrane</keyword>
<dbReference type="InterPro" id="IPR005467">
    <property type="entry name" value="His_kinase_dom"/>
</dbReference>
<dbReference type="AlphaFoldDB" id="L9VY03"/>
<gene>
    <name evidence="15" type="ORF">C496_08901</name>
</gene>
<evidence type="ECO:0000313" key="15">
    <source>
        <dbReference type="EMBL" id="ELY41901.1"/>
    </source>
</evidence>
<dbReference type="Gene3D" id="1.10.287.130">
    <property type="match status" value="1"/>
</dbReference>
<evidence type="ECO:0000259" key="12">
    <source>
        <dbReference type="PROSITE" id="PS50109"/>
    </source>
</evidence>
<dbReference type="GO" id="GO:0030295">
    <property type="term" value="F:protein kinase activator activity"/>
    <property type="evidence" value="ECO:0007669"/>
    <property type="project" value="TreeGrafter"/>
</dbReference>
<dbReference type="Gene3D" id="3.30.565.10">
    <property type="entry name" value="Histidine kinase-like ATPase, C-terminal domain"/>
    <property type="match status" value="1"/>
</dbReference>
<dbReference type="InterPro" id="IPR001610">
    <property type="entry name" value="PAC"/>
</dbReference>
<dbReference type="Pfam" id="PF02518">
    <property type="entry name" value="HATPase_c"/>
    <property type="match status" value="1"/>
</dbReference>
<dbReference type="InterPro" id="IPR003594">
    <property type="entry name" value="HATPase_dom"/>
</dbReference>
<dbReference type="PANTHER" id="PTHR42878">
    <property type="entry name" value="TWO-COMPONENT HISTIDINE KINASE"/>
    <property type="match status" value="1"/>
</dbReference>
<evidence type="ECO:0000259" key="14">
    <source>
        <dbReference type="PROSITE" id="PS50113"/>
    </source>
</evidence>
<dbReference type="GO" id="GO:0016020">
    <property type="term" value="C:membrane"/>
    <property type="evidence" value="ECO:0007669"/>
    <property type="project" value="UniProtKB-SubCell"/>
</dbReference>
<dbReference type="Pfam" id="PF13426">
    <property type="entry name" value="PAS_9"/>
    <property type="match status" value="1"/>
</dbReference>
<dbReference type="SMART" id="SM00388">
    <property type="entry name" value="HisKA"/>
    <property type="match status" value="1"/>
</dbReference>
<protein>
    <recommendedName>
        <fullName evidence="3">histidine kinase</fullName>
        <ecNumber evidence="3">2.7.13.3</ecNumber>
    </recommendedName>
</protein>
<feature type="domain" description="Histidine kinase" evidence="12">
    <location>
        <begin position="163"/>
        <end position="370"/>
    </location>
</feature>
<dbReference type="SUPFAM" id="SSF55874">
    <property type="entry name" value="ATPase domain of HSP90 chaperone/DNA topoisomerase II/histidine kinase"/>
    <property type="match status" value="1"/>
</dbReference>
<dbReference type="PROSITE" id="PS50109">
    <property type="entry name" value="HIS_KIN"/>
    <property type="match status" value="1"/>
</dbReference>
<keyword evidence="16" id="KW-1185">Reference proteome</keyword>
<evidence type="ECO:0000256" key="9">
    <source>
        <dbReference type="ARBA" id="ARBA00022989"/>
    </source>
</evidence>
<evidence type="ECO:0000256" key="1">
    <source>
        <dbReference type="ARBA" id="ARBA00000085"/>
    </source>
</evidence>
<dbReference type="SMART" id="SM00086">
    <property type="entry name" value="PAC"/>
    <property type="match status" value="1"/>
</dbReference>
<dbReference type="PANTHER" id="PTHR42878:SF7">
    <property type="entry name" value="SENSOR HISTIDINE KINASE GLRK"/>
    <property type="match status" value="1"/>
</dbReference>
<dbReference type="CDD" id="cd00130">
    <property type="entry name" value="PAS"/>
    <property type="match status" value="1"/>
</dbReference>
<comment type="caution">
    <text evidence="15">The sequence shown here is derived from an EMBL/GenBank/DDBJ whole genome shotgun (WGS) entry which is preliminary data.</text>
</comment>
<keyword evidence="5" id="KW-0812">Transmembrane</keyword>
<evidence type="ECO:0000256" key="10">
    <source>
        <dbReference type="ARBA" id="ARBA00023012"/>
    </source>
</evidence>
<dbReference type="InterPro" id="IPR036890">
    <property type="entry name" value="HATPase_C_sf"/>
</dbReference>
<dbReference type="eggNOG" id="arCOG02327">
    <property type="taxonomic scope" value="Archaea"/>
</dbReference>
<dbReference type="InterPro" id="IPR035965">
    <property type="entry name" value="PAS-like_dom_sf"/>
</dbReference>
<dbReference type="CDD" id="cd00082">
    <property type="entry name" value="HisKA"/>
    <property type="match status" value="1"/>
</dbReference>
<dbReference type="NCBIfam" id="TIGR00229">
    <property type="entry name" value="sensory_box"/>
    <property type="match status" value="1"/>
</dbReference>
<evidence type="ECO:0000259" key="13">
    <source>
        <dbReference type="PROSITE" id="PS50112"/>
    </source>
</evidence>
<dbReference type="GO" id="GO:0000156">
    <property type="term" value="F:phosphorelay response regulator activity"/>
    <property type="evidence" value="ECO:0007669"/>
    <property type="project" value="TreeGrafter"/>
</dbReference>
<feature type="domain" description="PAC" evidence="14">
    <location>
        <begin position="107"/>
        <end position="159"/>
    </location>
</feature>
<sequence length="371" mass="40057">MDGPGLDGGDELTILSRGELEERVRQRTADLENVMDTMVDVLVKVGPDGRIRMTNAAAADVLGYDRDVLVGKPIDHVLADGPRGPSASSTVSTGEFVETLVRQDRITEYETALVTAEGEEIPTSLSASVLRDDDGVIEGVVCVATDISERTEAEERAAFLHSLLRHDLGNKLTVTYGYLELLAESATDLTEEERQYCTYAREGVEEAMNLVENVRTLNRLEEDESITAVDLRPVLEESVARHTDLADRQDVDIHIDANADVAVLGGALLKELFANLLENALIHADASEIRITTVAHESTVRVHVDDDGRGVPPDRREEILERGETDGEAGGTGLGTYLAARIAHSYGGDLAVDDSPIGGARFTVTLGTPTE</sequence>
<evidence type="ECO:0000256" key="4">
    <source>
        <dbReference type="ARBA" id="ARBA00022679"/>
    </source>
</evidence>
<proteinExistence type="predicted"/>
<dbReference type="InterPro" id="IPR050351">
    <property type="entry name" value="BphY/WalK/GraS-like"/>
</dbReference>
<dbReference type="Proteomes" id="UP000011599">
    <property type="component" value="Unassembled WGS sequence"/>
</dbReference>
<dbReference type="EMBL" id="AOHW01000026">
    <property type="protein sequence ID" value="ELY41901.1"/>
    <property type="molecule type" value="Genomic_DNA"/>
</dbReference>
<keyword evidence="7 15" id="KW-0418">Kinase</keyword>
<dbReference type="InterPro" id="IPR003661">
    <property type="entry name" value="HisK_dim/P_dom"/>
</dbReference>
<evidence type="ECO:0000313" key="16">
    <source>
        <dbReference type="Proteomes" id="UP000011599"/>
    </source>
</evidence>
<comment type="subcellular location">
    <subcellularLocation>
        <location evidence="2">Membrane</location>
        <topology evidence="2">Multi-pass membrane protein</topology>
    </subcellularLocation>
</comment>
<keyword evidence="10" id="KW-0902">Two-component regulatory system</keyword>
<evidence type="ECO:0000256" key="6">
    <source>
        <dbReference type="ARBA" id="ARBA00022741"/>
    </source>
</evidence>
<dbReference type="Gene3D" id="3.30.450.20">
    <property type="entry name" value="PAS domain"/>
    <property type="match status" value="1"/>
</dbReference>
<dbReference type="Pfam" id="PF00512">
    <property type="entry name" value="HisKA"/>
    <property type="match status" value="1"/>
</dbReference>
<accession>L9VY03</accession>
<dbReference type="RefSeq" id="WP_006089599.1">
    <property type="nucleotide sequence ID" value="NZ_AOHW01000026.1"/>
</dbReference>
<dbReference type="InterPro" id="IPR036097">
    <property type="entry name" value="HisK_dim/P_sf"/>
</dbReference>
<dbReference type="SMART" id="SM00387">
    <property type="entry name" value="HATPase_c"/>
    <property type="match status" value="1"/>
</dbReference>
<evidence type="ECO:0000256" key="7">
    <source>
        <dbReference type="ARBA" id="ARBA00022777"/>
    </source>
</evidence>
<evidence type="ECO:0000256" key="11">
    <source>
        <dbReference type="ARBA" id="ARBA00023136"/>
    </source>
</evidence>
<dbReference type="OrthoDB" id="342253at2157"/>
<dbReference type="GO" id="GO:0005524">
    <property type="term" value="F:ATP binding"/>
    <property type="evidence" value="ECO:0007669"/>
    <property type="project" value="UniProtKB-KW"/>
</dbReference>